<name>A0A174ED75_9FIRM</name>
<reference evidence="3 4" key="1">
    <citation type="submission" date="2015-09" db="EMBL/GenBank/DDBJ databases">
        <authorList>
            <consortium name="Pathogen Informatics"/>
        </authorList>
    </citation>
    <scope>NUCLEOTIDE SEQUENCE [LARGE SCALE GENOMIC DNA]</scope>
    <source>
        <strain evidence="3 4">2789STDY5834865</strain>
    </source>
</reference>
<sequence>MAEERKHALLSASSAKRWINCPPSARLSETFPESTSDYAEEGTLAHDICELKLRKLFIEPGMPEKTFKTAHNQLKKHGQYDPEMERYTDEYVDYIQKIAYSYPVPPKIVIEKEVHYGHVARDGYGFSDCIILSGTDCHVVDFKYGKGITVSAEENPQMMLYAVGAIAEYGIVFPVERVILHIVQPRTKNFSRWELSASQLQTWSEQTVKPAAELAWEGKGDFRQGSWCDDCFCPAAGTCRFRMEENMAALQKHTDPITGKMIPAELLTNGEIGSILPFLEFAAPWIKKVRAAALDKLLADEDVPGWKLVEGRSNRELPDPDKAYAALVEAGYKKALFYERIPVSLTEAEKLINKDDYNTILMPFIVKPKGKPTLAPKGDKRPPYQKDTTPQEDFGGENQYKEEEKTC</sequence>
<dbReference type="InterPro" id="IPR021229">
    <property type="entry name" value="DUF2800"/>
</dbReference>
<dbReference type="RefSeq" id="WP_002570551.1">
    <property type="nucleotide sequence ID" value="NZ_CATYWZ010000005.1"/>
</dbReference>
<gene>
    <name evidence="3" type="ORF">ERS852480_00910</name>
</gene>
<keyword evidence="1" id="KW-0378">Hydrolase</keyword>
<dbReference type="AlphaFoldDB" id="A0A174ED75"/>
<dbReference type="Pfam" id="PF10926">
    <property type="entry name" value="DUF2800"/>
    <property type="match status" value="1"/>
</dbReference>
<dbReference type="EMBL" id="CZAB01000005">
    <property type="protein sequence ID" value="CUO34359.1"/>
    <property type="molecule type" value="Genomic_DNA"/>
</dbReference>
<feature type="region of interest" description="Disordered" evidence="2">
    <location>
        <begin position="368"/>
        <end position="407"/>
    </location>
</feature>
<accession>A0A174ED75</accession>
<evidence type="ECO:0000256" key="2">
    <source>
        <dbReference type="SAM" id="MobiDB-lite"/>
    </source>
</evidence>
<evidence type="ECO:0000313" key="4">
    <source>
        <dbReference type="Proteomes" id="UP000095512"/>
    </source>
</evidence>
<dbReference type="InterPro" id="IPR011604">
    <property type="entry name" value="PDDEXK-like_dom_sf"/>
</dbReference>
<dbReference type="GO" id="GO:0016787">
    <property type="term" value="F:hydrolase activity"/>
    <property type="evidence" value="ECO:0007669"/>
    <property type="project" value="UniProtKB-KW"/>
</dbReference>
<dbReference type="Proteomes" id="UP000095512">
    <property type="component" value="Unassembled WGS sequence"/>
</dbReference>
<proteinExistence type="predicted"/>
<organism evidence="3 4">
    <name type="scientific">Enterocloster clostridioformis</name>
    <dbReference type="NCBI Taxonomy" id="1531"/>
    <lineage>
        <taxon>Bacteria</taxon>
        <taxon>Bacillati</taxon>
        <taxon>Bacillota</taxon>
        <taxon>Clostridia</taxon>
        <taxon>Lachnospirales</taxon>
        <taxon>Lachnospiraceae</taxon>
        <taxon>Enterocloster</taxon>
    </lineage>
</organism>
<protein>
    <submittedName>
        <fullName evidence="3">Protein of uncharacterized function (DUF2800)</fullName>
    </submittedName>
</protein>
<evidence type="ECO:0000313" key="3">
    <source>
        <dbReference type="EMBL" id="CUO34359.1"/>
    </source>
</evidence>
<dbReference type="Gene3D" id="3.90.320.10">
    <property type="match status" value="1"/>
</dbReference>
<evidence type="ECO:0000256" key="1">
    <source>
        <dbReference type="ARBA" id="ARBA00022801"/>
    </source>
</evidence>